<keyword evidence="3" id="KW-1185">Reference proteome</keyword>
<proteinExistence type="predicted"/>
<dbReference type="eggNOG" id="COG0491">
    <property type="taxonomic scope" value="Bacteria"/>
</dbReference>
<dbReference type="SUPFAM" id="SSF56281">
    <property type="entry name" value="Metallo-hydrolase/oxidoreductase"/>
    <property type="match status" value="1"/>
</dbReference>
<dbReference type="SMART" id="SM00849">
    <property type="entry name" value="Lactamase_B"/>
    <property type="match status" value="1"/>
</dbReference>
<protein>
    <submittedName>
        <fullName evidence="2">Beta-lactamase domain protein</fullName>
    </submittedName>
</protein>
<reference evidence="2 3" key="1">
    <citation type="submission" date="2008-03" db="EMBL/GenBank/DDBJ databases">
        <title>Complete sequence of Leptothrix cholodnii SP-6.</title>
        <authorList>
            <consortium name="US DOE Joint Genome Institute"/>
            <person name="Copeland A."/>
            <person name="Lucas S."/>
            <person name="Lapidus A."/>
            <person name="Glavina del Rio T."/>
            <person name="Dalin E."/>
            <person name="Tice H."/>
            <person name="Bruce D."/>
            <person name="Goodwin L."/>
            <person name="Pitluck S."/>
            <person name="Chertkov O."/>
            <person name="Brettin T."/>
            <person name="Detter J.C."/>
            <person name="Han C."/>
            <person name="Kuske C.R."/>
            <person name="Schmutz J."/>
            <person name="Larimer F."/>
            <person name="Land M."/>
            <person name="Hauser L."/>
            <person name="Kyrpides N."/>
            <person name="Lykidis A."/>
            <person name="Emerson D."/>
            <person name="Richardson P."/>
        </authorList>
    </citation>
    <scope>NUCLEOTIDE SEQUENCE [LARGE SCALE GENOMIC DNA]</scope>
    <source>
        <strain evidence="3">ATCC 51168 / LMG 8142 / SP-6</strain>
    </source>
</reference>
<dbReference type="AlphaFoldDB" id="B1Y6J6"/>
<feature type="domain" description="Metallo-beta-lactamase" evidence="1">
    <location>
        <begin position="48"/>
        <end position="239"/>
    </location>
</feature>
<dbReference type="CDD" id="cd16282">
    <property type="entry name" value="metallo-hydrolase-like_MBL-fold"/>
    <property type="match status" value="1"/>
</dbReference>
<dbReference type="Gene3D" id="3.60.15.10">
    <property type="entry name" value="Ribonuclease Z/Hydroxyacylglutathione hydrolase-like"/>
    <property type="match status" value="1"/>
</dbReference>
<dbReference type="PANTHER" id="PTHR42951">
    <property type="entry name" value="METALLO-BETA-LACTAMASE DOMAIN-CONTAINING"/>
    <property type="match status" value="1"/>
</dbReference>
<name>B1Y6J6_LEPCP</name>
<sequence precursor="true">MVLGLLPAATRAEAAPATVDMPLVQAAEGVYFVQGESAMGSAANQNFISNAGFVIADGGVMVIDSLGSPALARRLIEQIRRITPLPIRYVVITHYHADHIYGLQALRDEGTRLVAHARSREYIGSETARLRLQASRDELFPWIDESTAVQEPDIWLGADGSEADTVLHIGRTEFIVRHAGPAHTPEDLIVHVPSRGVLFAGDLVFRNRIPYVGMADSRSWVVALDRILSFQPRVVVPGHGDASIDPQADLGLTRDYLNHLRTSMGEAARNLEPFDEAYARTDWGRFAKLPLFGAVNRMNAYNTYLLMEQEGK</sequence>
<dbReference type="InterPro" id="IPR036866">
    <property type="entry name" value="RibonucZ/Hydroxyglut_hydro"/>
</dbReference>
<gene>
    <name evidence="2" type="ordered locus">Lcho_3770</name>
</gene>
<evidence type="ECO:0000313" key="3">
    <source>
        <dbReference type="Proteomes" id="UP000001693"/>
    </source>
</evidence>
<dbReference type="EMBL" id="CP001013">
    <property type="protein sequence ID" value="ACB36024.1"/>
    <property type="molecule type" value="Genomic_DNA"/>
</dbReference>
<dbReference type="HOGENOM" id="CLU_056342_0_0_4"/>
<dbReference type="STRING" id="395495.Lcho_3770"/>
<dbReference type="KEGG" id="lch:Lcho_3770"/>
<organism evidence="2 3">
    <name type="scientific">Leptothrix cholodnii (strain ATCC 51168 / LMG 8142 / SP-6)</name>
    <name type="common">Leptothrix discophora (strain SP-6)</name>
    <dbReference type="NCBI Taxonomy" id="395495"/>
    <lineage>
        <taxon>Bacteria</taxon>
        <taxon>Pseudomonadati</taxon>
        <taxon>Pseudomonadota</taxon>
        <taxon>Betaproteobacteria</taxon>
        <taxon>Burkholderiales</taxon>
        <taxon>Sphaerotilaceae</taxon>
        <taxon>Leptothrix</taxon>
    </lineage>
</organism>
<evidence type="ECO:0000259" key="1">
    <source>
        <dbReference type="SMART" id="SM00849"/>
    </source>
</evidence>
<dbReference type="Proteomes" id="UP000001693">
    <property type="component" value="Chromosome"/>
</dbReference>
<dbReference type="PANTHER" id="PTHR42951:SF20">
    <property type="entry name" value="BETA LACTAMASE"/>
    <property type="match status" value="1"/>
</dbReference>
<accession>B1Y6J6</accession>
<dbReference type="Pfam" id="PF00753">
    <property type="entry name" value="Lactamase_B"/>
    <property type="match status" value="1"/>
</dbReference>
<dbReference type="InterPro" id="IPR050855">
    <property type="entry name" value="NDM-1-like"/>
</dbReference>
<dbReference type="InterPro" id="IPR001279">
    <property type="entry name" value="Metallo-B-lactamas"/>
</dbReference>
<evidence type="ECO:0000313" key="2">
    <source>
        <dbReference type="EMBL" id="ACB36024.1"/>
    </source>
</evidence>
<dbReference type="RefSeq" id="WP_012348771.1">
    <property type="nucleotide sequence ID" value="NC_010524.1"/>
</dbReference>